<dbReference type="InterPro" id="IPR017853">
    <property type="entry name" value="GH"/>
</dbReference>
<evidence type="ECO:0000256" key="1">
    <source>
        <dbReference type="ARBA" id="ARBA00009809"/>
    </source>
</evidence>
<dbReference type="Proteomes" id="UP000748531">
    <property type="component" value="Unassembled WGS sequence"/>
</dbReference>
<dbReference type="InterPro" id="IPR026283">
    <property type="entry name" value="B-gal_1-like"/>
</dbReference>
<evidence type="ECO:0000256" key="7">
    <source>
        <dbReference type="RuleBase" id="RU000675"/>
    </source>
</evidence>
<evidence type="ECO:0000259" key="10">
    <source>
        <dbReference type="Pfam" id="PF21317"/>
    </source>
</evidence>
<dbReference type="SUPFAM" id="SSF49785">
    <property type="entry name" value="Galactose-binding domain-like"/>
    <property type="match status" value="1"/>
</dbReference>
<dbReference type="PRINTS" id="PR00742">
    <property type="entry name" value="GLHYDRLASE35"/>
</dbReference>
<keyword evidence="13" id="KW-1185">Reference proteome</keyword>
<comment type="caution">
    <text evidence="12">The sequence shown here is derived from an EMBL/GenBank/DDBJ whole genome shotgun (WGS) entry which is preliminary data.</text>
</comment>
<keyword evidence="2" id="KW-0732">Signal</keyword>
<dbReference type="OrthoDB" id="1657402at2759"/>
<feature type="active site" description="Nucleophile" evidence="6">
    <location>
        <position position="284"/>
    </location>
</feature>
<dbReference type="GO" id="GO:0005975">
    <property type="term" value="P:carbohydrate metabolic process"/>
    <property type="evidence" value="ECO:0007669"/>
    <property type="project" value="InterPro"/>
</dbReference>
<dbReference type="Pfam" id="PF21317">
    <property type="entry name" value="BetaGal_ABD_1"/>
    <property type="match status" value="1"/>
</dbReference>
<dbReference type="PANTHER" id="PTHR23421">
    <property type="entry name" value="BETA-GALACTOSIDASE RELATED"/>
    <property type="match status" value="1"/>
</dbReference>
<gene>
    <name evidence="12" type="ORF">PHET_03737</name>
</gene>
<evidence type="ECO:0000256" key="3">
    <source>
        <dbReference type="ARBA" id="ARBA00022801"/>
    </source>
</evidence>
<dbReference type="InterPro" id="IPR001944">
    <property type="entry name" value="Glycoside_Hdrlase_35"/>
</dbReference>
<evidence type="ECO:0000256" key="6">
    <source>
        <dbReference type="PIRSR" id="PIRSR006336-1"/>
    </source>
</evidence>
<dbReference type="Gene3D" id="3.20.20.80">
    <property type="entry name" value="Glycosidases"/>
    <property type="match status" value="1"/>
</dbReference>
<dbReference type="Pfam" id="PF01301">
    <property type="entry name" value="Glyco_hydro_35"/>
    <property type="match status" value="1"/>
</dbReference>
<evidence type="ECO:0000256" key="4">
    <source>
        <dbReference type="ARBA" id="ARBA00023180"/>
    </source>
</evidence>
<protein>
    <recommendedName>
        <fullName evidence="7">Beta-galactosidase</fullName>
        <ecNumber evidence="7">3.2.1.23</ecNumber>
    </recommendedName>
</protein>
<dbReference type="PROSITE" id="PS01182">
    <property type="entry name" value="GLYCOSYL_HYDROL_F35"/>
    <property type="match status" value="1"/>
</dbReference>
<dbReference type="PIRSF" id="PIRSF006336">
    <property type="entry name" value="B-gal"/>
    <property type="match status" value="1"/>
</dbReference>
<evidence type="ECO:0000259" key="9">
    <source>
        <dbReference type="Pfam" id="PF01301"/>
    </source>
</evidence>
<dbReference type="InterPro" id="IPR048913">
    <property type="entry name" value="BetaGal_gal-bd"/>
</dbReference>
<keyword evidence="5 7" id="KW-0326">Glycosidase</keyword>
<dbReference type="AlphaFoldDB" id="A0A8J4WHR4"/>
<keyword evidence="4" id="KW-0325">Glycoprotein</keyword>
<dbReference type="InterPro" id="IPR008979">
    <property type="entry name" value="Galactose-bd-like_sf"/>
</dbReference>
<evidence type="ECO:0000256" key="8">
    <source>
        <dbReference type="RuleBase" id="RU003679"/>
    </source>
</evidence>
<dbReference type="Gene3D" id="2.60.120.260">
    <property type="entry name" value="Galactose-binding domain-like"/>
    <property type="match status" value="2"/>
</dbReference>
<dbReference type="InterPro" id="IPR019801">
    <property type="entry name" value="Glyco_hydro_35_CS"/>
</dbReference>
<dbReference type="EMBL" id="LUCH01001645">
    <property type="protein sequence ID" value="KAF5402713.1"/>
    <property type="molecule type" value="Genomic_DNA"/>
</dbReference>
<dbReference type="GO" id="GO:0004565">
    <property type="term" value="F:beta-galactosidase activity"/>
    <property type="evidence" value="ECO:0007669"/>
    <property type="project" value="UniProtKB-EC"/>
</dbReference>
<reference evidence="12" key="1">
    <citation type="submission" date="2019-05" db="EMBL/GenBank/DDBJ databases">
        <title>Annotation for the trematode Paragonimus heterotremus.</title>
        <authorList>
            <person name="Choi Y.-J."/>
        </authorList>
    </citation>
    <scope>NUCLEOTIDE SEQUENCE</scope>
    <source>
        <strain evidence="12">LC</strain>
    </source>
</reference>
<name>A0A8J4WHR4_9TREM</name>
<accession>A0A8J4WHR4</accession>
<evidence type="ECO:0000313" key="13">
    <source>
        <dbReference type="Proteomes" id="UP000748531"/>
    </source>
</evidence>
<comment type="similarity">
    <text evidence="1 8">Belongs to the glycosyl hydrolase 35 family.</text>
</comment>
<dbReference type="InterPro" id="IPR048912">
    <property type="entry name" value="BetaGal1-like_ABD1"/>
</dbReference>
<organism evidence="12 13">
    <name type="scientific">Paragonimus heterotremus</name>
    <dbReference type="NCBI Taxonomy" id="100268"/>
    <lineage>
        <taxon>Eukaryota</taxon>
        <taxon>Metazoa</taxon>
        <taxon>Spiralia</taxon>
        <taxon>Lophotrochozoa</taxon>
        <taxon>Platyhelminthes</taxon>
        <taxon>Trematoda</taxon>
        <taxon>Digenea</taxon>
        <taxon>Plagiorchiida</taxon>
        <taxon>Troglotremata</taxon>
        <taxon>Troglotrematidae</taxon>
        <taxon>Paragonimus</taxon>
    </lineage>
</organism>
<feature type="active site" description="Proton donor" evidence="6">
    <location>
        <position position="202"/>
    </location>
</feature>
<proteinExistence type="inferred from homology"/>
<keyword evidence="3 7" id="KW-0378">Hydrolase</keyword>
<evidence type="ECO:0000313" key="12">
    <source>
        <dbReference type="EMBL" id="KAF5402713.1"/>
    </source>
</evidence>
<dbReference type="Pfam" id="PF21467">
    <property type="entry name" value="BetaGal_gal-bd"/>
    <property type="match status" value="1"/>
</dbReference>
<comment type="catalytic activity">
    <reaction evidence="7">
        <text>Hydrolysis of terminal non-reducing beta-D-galactose residues in beta-D-galactosides.</text>
        <dbReference type="EC" id="3.2.1.23"/>
    </reaction>
</comment>
<dbReference type="FunFam" id="3.20.20.80:FF:000017">
    <property type="entry name" value="Beta-galactosidase"/>
    <property type="match status" value="1"/>
</dbReference>
<dbReference type="InterPro" id="IPR031330">
    <property type="entry name" value="Gly_Hdrlase_35_cat"/>
</dbReference>
<evidence type="ECO:0000256" key="2">
    <source>
        <dbReference type="ARBA" id="ARBA00022729"/>
    </source>
</evidence>
<dbReference type="EC" id="3.2.1.23" evidence="7"/>
<feature type="domain" description="Glycoside hydrolase 35 catalytic" evidence="9">
    <location>
        <begin position="53"/>
        <end position="373"/>
    </location>
</feature>
<feature type="domain" description="Beta-galactosidase 1-like first all-beta" evidence="10">
    <location>
        <begin position="415"/>
        <end position="534"/>
    </location>
</feature>
<feature type="domain" description="Beta-galactosidase galactose-binding" evidence="11">
    <location>
        <begin position="564"/>
        <end position="623"/>
    </location>
</feature>
<evidence type="ECO:0000256" key="5">
    <source>
        <dbReference type="ARBA" id="ARBA00023295"/>
    </source>
</evidence>
<sequence length="650" mass="74052">MITSFERTQILFVYGFAIFTVSLVSAAPSLQHYGRYNDTPTGRSFTIDRYTHTFIKDGKPFQYISGSFHYFRIPSSYWLDRLQKAKAAGLDAIDMYVAWNVHSPEEGVYQFDGERDLEHFLGLIHQVGLLAIVRAGPYICAEWSFGGLPPWLLRRNPTMKLRSSNPDYFLKVVDWFDVLLPMLRKYLYTEGGPVIMVQLENEYGSAGICDHDYMSMLYDLARYHLGPDVILFTTDGASEQLLRCGSKDERYLATIDFGPTPFPPNVSFYPVEHFRPNQPLVNSEFYVGWFDHWGDKHTRTSDSEIISTLMKLMAYSPRVNVNMYMFHGGTTFGFWNGITEGEPVTTSYDYDAPISEAGDITEKYKTLRSFIHEFKKIEPPILPKNTTKAAYGTVRMVWVSHILNNLSGETLSTFPLTMEALGQYEGFAAYITTLPTFGGPTILNLTLEKFADIAHVYSSNAQFQDLRWHVSLTAKHNQMRMNMSSLSQHTRLILLLENSGYVNYGKKLWNNVKGLSGNVTLNGNVLKSWTMIPIKNPFKLRRTYFHPFVTVRNAIVGPVQGGIFTGEFLIPSNNELHDTFLQPDSFVRGIISVNGNVVGRFDQKLGPQLRLYIPKQYLRARTNKIAVIEMNGPVLANPTVTFHAEPLWMQ</sequence>
<evidence type="ECO:0000259" key="11">
    <source>
        <dbReference type="Pfam" id="PF21467"/>
    </source>
</evidence>
<dbReference type="SUPFAM" id="SSF51445">
    <property type="entry name" value="(Trans)glycosidases"/>
    <property type="match status" value="1"/>
</dbReference>